<evidence type="ECO:0000313" key="8">
    <source>
        <dbReference type="EMBL" id="KAH6587439.1"/>
    </source>
</evidence>
<protein>
    <recommendedName>
        <fullName evidence="10">Hemolysin III family channel protein</fullName>
    </recommendedName>
</protein>
<feature type="transmembrane region" description="Helical" evidence="7">
    <location>
        <begin position="251"/>
        <end position="271"/>
    </location>
</feature>
<feature type="region of interest" description="Disordered" evidence="6">
    <location>
        <begin position="1"/>
        <end position="54"/>
    </location>
</feature>
<dbReference type="Pfam" id="PF03006">
    <property type="entry name" value="HlyIII"/>
    <property type="match status" value="1"/>
</dbReference>
<evidence type="ECO:0000256" key="5">
    <source>
        <dbReference type="ARBA" id="ARBA00023136"/>
    </source>
</evidence>
<evidence type="ECO:0000313" key="9">
    <source>
        <dbReference type="Proteomes" id="UP001648503"/>
    </source>
</evidence>
<dbReference type="Proteomes" id="UP001648503">
    <property type="component" value="Unassembled WGS sequence"/>
</dbReference>
<gene>
    <name evidence="8" type="ORF">BASA50_011381</name>
</gene>
<keyword evidence="3 7" id="KW-0812">Transmembrane</keyword>
<evidence type="ECO:0008006" key="10">
    <source>
        <dbReference type="Google" id="ProtNLM"/>
    </source>
</evidence>
<comment type="subcellular location">
    <subcellularLocation>
        <location evidence="1">Membrane</location>
        <topology evidence="1">Multi-pass membrane protein</topology>
    </subcellularLocation>
</comment>
<dbReference type="EMBL" id="JAFCIX010000560">
    <property type="protein sequence ID" value="KAH6587439.1"/>
    <property type="molecule type" value="Genomic_DNA"/>
</dbReference>
<feature type="transmembrane region" description="Helical" evidence="7">
    <location>
        <begin position="215"/>
        <end position="244"/>
    </location>
</feature>
<reference evidence="8 9" key="1">
    <citation type="submission" date="2021-02" db="EMBL/GenBank/DDBJ databases">
        <title>Variation within the Batrachochytrium salamandrivorans European outbreak.</title>
        <authorList>
            <person name="Kelly M."/>
            <person name="Pasmans F."/>
            <person name="Shea T.P."/>
            <person name="Munoz J.F."/>
            <person name="Carranza S."/>
            <person name="Cuomo C.A."/>
            <person name="Martel A."/>
        </authorList>
    </citation>
    <scope>NUCLEOTIDE SEQUENCE [LARGE SCALE GENOMIC DNA]</scope>
    <source>
        <strain evidence="8 9">AMFP18/2</strain>
    </source>
</reference>
<organism evidence="8 9">
    <name type="scientific">Batrachochytrium salamandrivorans</name>
    <dbReference type="NCBI Taxonomy" id="1357716"/>
    <lineage>
        <taxon>Eukaryota</taxon>
        <taxon>Fungi</taxon>
        <taxon>Fungi incertae sedis</taxon>
        <taxon>Chytridiomycota</taxon>
        <taxon>Chytridiomycota incertae sedis</taxon>
        <taxon>Chytridiomycetes</taxon>
        <taxon>Rhizophydiales</taxon>
        <taxon>Rhizophydiales incertae sedis</taxon>
        <taxon>Batrachochytrium</taxon>
    </lineage>
</organism>
<dbReference type="PANTHER" id="PTHR20855">
    <property type="entry name" value="ADIPOR/PROGESTIN RECEPTOR-RELATED"/>
    <property type="match status" value="1"/>
</dbReference>
<evidence type="ECO:0000256" key="7">
    <source>
        <dbReference type="SAM" id="Phobius"/>
    </source>
</evidence>
<dbReference type="PANTHER" id="PTHR20855:SF52">
    <property type="entry name" value="ADIPONECTIN RECEPTOR PROTEIN"/>
    <property type="match status" value="1"/>
</dbReference>
<keyword evidence="9" id="KW-1185">Reference proteome</keyword>
<evidence type="ECO:0000256" key="3">
    <source>
        <dbReference type="ARBA" id="ARBA00022692"/>
    </source>
</evidence>
<evidence type="ECO:0000256" key="4">
    <source>
        <dbReference type="ARBA" id="ARBA00022989"/>
    </source>
</evidence>
<feature type="transmembrane region" description="Helical" evidence="7">
    <location>
        <begin position="153"/>
        <end position="173"/>
    </location>
</feature>
<keyword evidence="5 7" id="KW-0472">Membrane</keyword>
<feature type="transmembrane region" description="Helical" evidence="7">
    <location>
        <begin position="356"/>
        <end position="373"/>
    </location>
</feature>
<name>A0ABQ8EVW8_9FUNG</name>
<comment type="similarity">
    <text evidence="2">Belongs to the ADIPOR family.</text>
</comment>
<evidence type="ECO:0000256" key="6">
    <source>
        <dbReference type="SAM" id="MobiDB-lite"/>
    </source>
</evidence>
<evidence type="ECO:0000256" key="2">
    <source>
        <dbReference type="ARBA" id="ARBA00007018"/>
    </source>
</evidence>
<feature type="transmembrane region" description="Helical" evidence="7">
    <location>
        <begin position="185"/>
        <end position="209"/>
    </location>
</feature>
<accession>A0ABQ8EVW8</accession>
<keyword evidence="4 7" id="KW-1133">Transmembrane helix</keyword>
<sequence>MPVTSTPSAYKRHHLRTPNATPLPNGLQDPSNILDPTDSDCDHPESSSAPSHNKLLSSLVSRTTGSESDSSNITLSGSLSRLFHDSHTKKLREHEASIAFPWWSSRRLIYYKFGECPDYLKDNEFIVSRYRAHYTYLESWISIFHVHNETGNIWSHLAPFFVTLAIMIGHLIMVDLHPNASAIDYAIVSIFLGCVAYTLITSSLFHLHLGVSREAFVFFGCLDYSGISASIFGGSASIAYYFLYCDPRARVGWISALAFINLVGIIGPMFTFWSGSRFRSGRAAVYLSSGACSCAPVIYYLTTYGSQYLPSLSTSFAIPGLLLMMFLYVFGTFIYVMRIPERFAPGYFDCWFHSHMNWHFFVVAASWTLYAALRSMVHWRLDSEHVCPV</sequence>
<feature type="transmembrane region" description="Helical" evidence="7">
    <location>
        <begin position="283"/>
        <end position="302"/>
    </location>
</feature>
<dbReference type="InterPro" id="IPR004254">
    <property type="entry name" value="AdipoR/HlyIII-related"/>
</dbReference>
<feature type="transmembrane region" description="Helical" evidence="7">
    <location>
        <begin position="314"/>
        <end position="336"/>
    </location>
</feature>
<proteinExistence type="inferred from homology"/>
<evidence type="ECO:0000256" key="1">
    <source>
        <dbReference type="ARBA" id="ARBA00004141"/>
    </source>
</evidence>
<comment type="caution">
    <text evidence="8">The sequence shown here is derived from an EMBL/GenBank/DDBJ whole genome shotgun (WGS) entry which is preliminary data.</text>
</comment>